<evidence type="ECO:0000313" key="10">
    <source>
        <dbReference type="EMBL" id="KAG2897528.1"/>
    </source>
</evidence>
<dbReference type="SUPFAM" id="SSF48647">
    <property type="entry name" value="Fungal elicitin"/>
    <property type="match status" value="1"/>
</dbReference>
<proteinExistence type="inferred from homology"/>
<dbReference type="GO" id="GO:0052040">
    <property type="term" value="P:symbiont-mediated perturbation of host programmed cell death"/>
    <property type="evidence" value="ECO:0007669"/>
    <property type="project" value="UniProtKB-UniRule"/>
</dbReference>
<gene>
    <name evidence="13" type="ORF">PC110_g10565</name>
    <name evidence="8" type="ORF">PC113_g20728</name>
    <name evidence="9" type="ORF">PC115_g20530</name>
    <name evidence="10" type="ORF">PC117_g22771</name>
    <name evidence="11" type="ORF">PC118_g20648</name>
    <name evidence="12" type="ORF">PC129_g18914</name>
</gene>
<evidence type="ECO:0000256" key="6">
    <source>
        <dbReference type="RuleBase" id="RU368111"/>
    </source>
</evidence>
<dbReference type="GO" id="GO:0005576">
    <property type="term" value="C:extracellular region"/>
    <property type="evidence" value="ECO:0007669"/>
    <property type="project" value="UniProtKB-SubCell"/>
</dbReference>
<feature type="chain" id="PRO_5039985793" description="Elicitin" evidence="7">
    <location>
        <begin position="26"/>
        <end position="142"/>
    </location>
</feature>
<evidence type="ECO:0000256" key="4">
    <source>
        <dbReference type="ARBA" id="ARBA00022978"/>
    </source>
</evidence>
<keyword evidence="7" id="KW-0732">Signal</keyword>
<dbReference type="EMBL" id="RCMV01001150">
    <property type="protein sequence ID" value="KAG3210082.1"/>
    <property type="molecule type" value="Genomic_DNA"/>
</dbReference>
<evidence type="ECO:0000313" key="11">
    <source>
        <dbReference type="EMBL" id="KAG2963877.1"/>
    </source>
</evidence>
<accession>A0A329SB26</accession>
<evidence type="ECO:0000256" key="1">
    <source>
        <dbReference type="ARBA" id="ARBA00004613"/>
    </source>
</evidence>
<feature type="signal peptide" evidence="7">
    <location>
        <begin position="1"/>
        <end position="25"/>
    </location>
</feature>
<evidence type="ECO:0000313" key="9">
    <source>
        <dbReference type="EMBL" id="KAG2886914.1"/>
    </source>
</evidence>
<evidence type="ECO:0000256" key="5">
    <source>
        <dbReference type="ARBA" id="ARBA00023157"/>
    </source>
</evidence>
<dbReference type="EMBL" id="RCMI01001307">
    <property type="protein sequence ID" value="KAG2886914.1"/>
    <property type="molecule type" value="Genomic_DNA"/>
</dbReference>
<keyword evidence="14" id="KW-1185">Reference proteome</keyword>
<comment type="subcellular location">
    <subcellularLocation>
        <location evidence="1 6">Secreted</location>
    </subcellularLocation>
</comment>
<dbReference type="EMBL" id="RCMK01001295">
    <property type="protein sequence ID" value="KAG2897528.1"/>
    <property type="molecule type" value="Genomic_DNA"/>
</dbReference>
<reference evidence="12" key="2">
    <citation type="submission" date="2018-05" db="EMBL/GenBank/DDBJ databases">
        <title>Effector identification in a new, highly contiguous assembly of the strawberry crown rot pathogen Phytophthora cactorum.</title>
        <authorList>
            <person name="Armitage A.D."/>
            <person name="Nellist C.F."/>
            <person name="Bates H."/>
            <person name="Vickerstaff R.J."/>
            <person name="Harrison R.J."/>
        </authorList>
    </citation>
    <scope>NUCLEOTIDE SEQUENCE</scope>
    <source>
        <strain evidence="8">15-7</strain>
        <strain evidence="9">4032</strain>
        <strain evidence="10">4040</strain>
        <strain evidence="11">P415</strain>
        <strain evidence="12">P421</strain>
    </source>
</reference>
<protein>
    <recommendedName>
        <fullName evidence="6">Elicitin</fullName>
    </recommendedName>
</protein>
<comment type="similarity">
    <text evidence="2 6">Belongs to the elicitin family.</text>
</comment>
<comment type="function">
    <text evidence="6">Induces local and distal defense responses (incompatible hypersensitive reaction) in plants from the solanaceae and cruciferae families. Elicits leaf necrosis and causes the accumulation of pathogenesis-related proteins. Might interact with the lipidic molecules of the plasma membrane.</text>
</comment>
<sequence>MCNCIFAAITIFVLLLNTSIATVFAATECPLDLSYPIKATLDDGKLFSTCAVESTGVRIDARSLFDVLNFSERDFLLFCRAPSCIKSVKSLLQTIPTDCLIVYHGTARNLSEEVSTLYHQCAQFVGTADKTDEDYVYRYFLD</sequence>
<organism evidence="13 14">
    <name type="scientific">Phytophthora cactorum</name>
    <dbReference type="NCBI Taxonomy" id="29920"/>
    <lineage>
        <taxon>Eukaryota</taxon>
        <taxon>Sar</taxon>
        <taxon>Stramenopiles</taxon>
        <taxon>Oomycota</taxon>
        <taxon>Peronosporomycetes</taxon>
        <taxon>Peronosporales</taxon>
        <taxon>Peronosporaceae</taxon>
        <taxon>Phytophthora</taxon>
    </lineage>
</organism>
<evidence type="ECO:0000313" key="8">
    <source>
        <dbReference type="EMBL" id="KAG2832542.1"/>
    </source>
</evidence>
<dbReference type="Proteomes" id="UP000736787">
    <property type="component" value="Unassembled WGS sequence"/>
</dbReference>
<dbReference type="Proteomes" id="UP000697107">
    <property type="component" value="Unassembled WGS sequence"/>
</dbReference>
<dbReference type="Pfam" id="PF00964">
    <property type="entry name" value="Elicitin"/>
    <property type="match status" value="1"/>
</dbReference>
<dbReference type="Proteomes" id="UP000251314">
    <property type="component" value="Unassembled WGS sequence"/>
</dbReference>
<name>A0A329SB26_9STRA</name>
<evidence type="ECO:0000256" key="3">
    <source>
        <dbReference type="ARBA" id="ARBA00022525"/>
    </source>
</evidence>
<dbReference type="EMBL" id="MJFZ01000250">
    <property type="protein sequence ID" value="RAW33106.1"/>
    <property type="molecule type" value="Genomic_DNA"/>
</dbReference>
<dbReference type="VEuPathDB" id="FungiDB:PC110_g10565"/>
<keyword evidence="4 6" id="KW-0928">Hypersensitive response elicitation</keyword>
<dbReference type="InterPro" id="IPR002200">
    <property type="entry name" value="Elicitin"/>
</dbReference>
<dbReference type="OrthoDB" id="104232at2759"/>
<dbReference type="EMBL" id="RCML01001278">
    <property type="protein sequence ID" value="KAG2963877.1"/>
    <property type="molecule type" value="Genomic_DNA"/>
</dbReference>
<dbReference type="Proteomes" id="UP000774804">
    <property type="component" value="Unassembled WGS sequence"/>
</dbReference>
<dbReference type="Proteomes" id="UP000760860">
    <property type="component" value="Unassembled WGS sequence"/>
</dbReference>
<dbReference type="AlphaFoldDB" id="A0A329SB26"/>
<dbReference type="SMART" id="SM01187">
    <property type="entry name" value="Elicitin"/>
    <property type="match status" value="1"/>
</dbReference>
<dbReference type="EMBL" id="RCMG01001238">
    <property type="protein sequence ID" value="KAG2832542.1"/>
    <property type="molecule type" value="Genomic_DNA"/>
</dbReference>
<keyword evidence="5 6" id="KW-1015">Disulfide bond</keyword>
<evidence type="ECO:0000313" key="14">
    <source>
        <dbReference type="Proteomes" id="UP000251314"/>
    </source>
</evidence>
<evidence type="ECO:0000313" key="12">
    <source>
        <dbReference type="EMBL" id="KAG3210082.1"/>
    </source>
</evidence>
<evidence type="ECO:0000313" key="13">
    <source>
        <dbReference type="EMBL" id="RAW33106.1"/>
    </source>
</evidence>
<evidence type="ECO:0000256" key="7">
    <source>
        <dbReference type="SAM" id="SignalP"/>
    </source>
</evidence>
<evidence type="ECO:0000256" key="2">
    <source>
        <dbReference type="ARBA" id="ARBA00009544"/>
    </source>
</evidence>
<keyword evidence="3 6" id="KW-0964">Secreted</keyword>
<reference evidence="13 14" key="1">
    <citation type="submission" date="2018-01" db="EMBL/GenBank/DDBJ databases">
        <title>Draft genome of the strawberry crown rot pathogen Phytophthora cactorum.</title>
        <authorList>
            <person name="Armitage A.D."/>
            <person name="Lysoe E."/>
            <person name="Nellist C.F."/>
            <person name="Harrison R.J."/>
            <person name="Brurberg M.B."/>
        </authorList>
    </citation>
    <scope>NUCLEOTIDE SEQUENCE [LARGE SCALE GENOMIC DNA]</scope>
    <source>
        <strain evidence="13 14">10300</strain>
    </source>
</reference>
<dbReference type="Proteomes" id="UP000735874">
    <property type="component" value="Unassembled WGS sequence"/>
</dbReference>
<dbReference type="InterPro" id="IPR036470">
    <property type="entry name" value="Elicitin_sf"/>
</dbReference>
<comment type="caution">
    <text evidence="13">The sequence shown here is derived from an EMBL/GenBank/DDBJ whole genome shotgun (WGS) entry which is preliminary data.</text>
</comment>